<evidence type="ECO:0000313" key="7">
    <source>
        <dbReference type="EMBL" id="MDR9898477.1"/>
    </source>
</evidence>
<evidence type="ECO:0000256" key="2">
    <source>
        <dbReference type="ARBA" id="ARBA00008333"/>
    </source>
</evidence>
<dbReference type="EMBL" id="JAALHA020000018">
    <property type="protein sequence ID" value="MDR9898477.1"/>
    <property type="molecule type" value="Genomic_DNA"/>
</dbReference>
<comment type="caution">
    <text evidence="7">The sequence shown here is derived from an EMBL/GenBank/DDBJ whole genome shotgun (WGS) entry which is preliminary data.</text>
</comment>
<keyword evidence="4 6" id="KW-1133">Transmembrane helix</keyword>
<evidence type="ECO:0000313" key="8">
    <source>
        <dbReference type="Proteomes" id="UP000667802"/>
    </source>
</evidence>
<evidence type="ECO:0000256" key="3">
    <source>
        <dbReference type="ARBA" id="ARBA00022692"/>
    </source>
</evidence>
<feature type="transmembrane region" description="Helical" evidence="6">
    <location>
        <begin position="432"/>
        <end position="457"/>
    </location>
</feature>
<dbReference type="GO" id="GO:0015093">
    <property type="term" value="F:ferrous iron transmembrane transporter activity"/>
    <property type="evidence" value="ECO:0007669"/>
    <property type="project" value="TreeGrafter"/>
</dbReference>
<dbReference type="PANTHER" id="PTHR31632">
    <property type="entry name" value="IRON TRANSPORTER FTH1"/>
    <property type="match status" value="1"/>
</dbReference>
<protein>
    <submittedName>
        <fullName evidence="7">FTR1 family iron permease</fullName>
    </submittedName>
</protein>
<feature type="transmembrane region" description="Helical" evidence="6">
    <location>
        <begin position="477"/>
        <end position="496"/>
    </location>
</feature>
<gene>
    <name evidence="7" type="ORF">G7B40_028535</name>
</gene>
<accession>A0AAP5IBE3</accession>
<evidence type="ECO:0000256" key="1">
    <source>
        <dbReference type="ARBA" id="ARBA00004141"/>
    </source>
</evidence>
<evidence type="ECO:0000256" key="4">
    <source>
        <dbReference type="ARBA" id="ARBA00022989"/>
    </source>
</evidence>
<dbReference type="Proteomes" id="UP000667802">
    <property type="component" value="Unassembled WGS sequence"/>
</dbReference>
<name>A0AAP5IBE3_9CYAN</name>
<dbReference type="RefSeq" id="WP_310834199.1">
    <property type="nucleotide sequence ID" value="NZ_JAALHA020000018.1"/>
</dbReference>
<sequence length="517" mass="56113">MGFLPKFRRNRWQWLFALSLSVMLFIIALPLGAFASSSPQQDMQRLNSYVDQALTKAKAKDFQGAATAYKQFDNDWFDVEDGVKKTSRQAYKDIETAMGEVKFAFSKQPPKQSEVVQALSKLEATNQKFLAGSTPPAETTGSGTSKVTIKSLIDRLNNAEAAIDKNDLSTAKSEIKSFQTDWLDVEGIVATKSKQAYVAIENNMAKAYGFLNASPADIKNALMTIASLKSNLQPYATQSLRYSLFDAVVIILREGIEALLVLVALLAFLTKSGNAHQGRWLWLGAAVGVLASILTAVAINLIFSNISQGGANRELLEGITGLVAAVMLFYVSYWLHSKSSMGAWQGYIRDQMNTALAKNSILSLAFLAFLAVYREGAETTLFYIGIAPSISTTDLIGGLALGLVILAVIAALMLGFGLRIPLKPFFMFTSLLIYYLGFKFVGAGIHALQVAGILPATTTNYLPSSDSLGLYPTWETTLPQLALLIAAIVVVIYTRLSSTGSIAPRKSKVKSQKSKLS</sequence>
<feature type="transmembrane region" description="Helical" evidence="6">
    <location>
        <begin position="247"/>
        <end position="268"/>
    </location>
</feature>
<keyword evidence="3 6" id="KW-0812">Transmembrane</keyword>
<keyword evidence="8" id="KW-1185">Reference proteome</keyword>
<dbReference type="Pfam" id="PF03239">
    <property type="entry name" value="FTR1"/>
    <property type="match status" value="1"/>
</dbReference>
<dbReference type="PANTHER" id="PTHR31632:SF2">
    <property type="entry name" value="PLASMA MEMBRANE IRON PERMEASE"/>
    <property type="match status" value="1"/>
</dbReference>
<feature type="transmembrane region" description="Helical" evidence="6">
    <location>
        <begin position="315"/>
        <end position="335"/>
    </location>
</feature>
<evidence type="ECO:0000256" key="6">
    <source>
        <dbReference type="SAM" id="Phobius"/>
    </source>
</evidence>
<dbReference type="InterPro" id="IPR004923">
    <property type="entry name" value="FTR1/Fip1/EfeU"/>
</dbReference>
<organism evidence="7 8">
    <name type="scientific">Aetokthonos hydrillicola Thurmond2011</name>
    <dbReference type="NCBI Taxonomy" id="2712845"/>
    <lineage>
        <taxon>Bacteria</taxon>
        <taxon>Bacillati</taxon>
        <taxon>Cyanobacteriota</taxon>
        <taxon>Cyanophyceae</taxon>
        <taxon>Nostocales</taxon>
        <taxon>Hapalosiphonaceae</taxon>
        <taxon>Aetokthonos</taxon>
    </lineage>
</organism>
<reference evidence="8" key="1">
    <citation type="journal article" date="2021" name="Science">
        <title>Hunting the eagle killer: A cyanobacterial neurotoxin causes vacuolar myelinopathy.</title>
        <authorList>
            <person name="Breinlinger S."/>
            <person name="Phillips T.J."/>
            <person name="Haram B.N."/>
            <person name="Mares J."/>
            <person name="Martinez Yerena J.A."/>
            <person name="Hrouzek P."/>
            <person name="Sobotka R."/>
            <person name="Henderson W.M."/>
            <person name="Schmieder P."/>
            <person name="Williams S.M."/>
            <person name="Lauderdale J.D."/>
            <person name="Wilde H.D."/>
            <person name="Gerrin W."/>
            <person name="Kust A."/>
            <person name="Washington J.W."/>
            <person name="Wagner C."/>
            <person name="Geier B."/>
            <person name="Liebeke M."/>
            <person name="Enke H."/>
            <person name="Niedermeyer T.H.J."/>
            <person name="Wilde S.B."/>
        </authorList>
    </citation>
    <scope>NUCLEOTIDE SEQUENCE [LARGE SCALE GENOMIC DNA]</scope>
    <source>
        <strain evidence="8">Thurmond2011</strain>
    </source>
</reference>
<comment type="similarity">
    <text evidence="2">Belongs to the oxidase-dependent Fe transporter (OFeT) (TC 9.A.10.1) family.</text>
</comment>
<comment type="subcellular location">
    <subcellularLocation>
        <location evidence="1">Membrane</location>
        <topology evidence="1">Multi-pass membrane protein</topology>
    </subcellularLocation>
</comment>
<evidence type="ECO:0000256" key="5">
    <source>
        <dbReference type="ARBA" id="ARBA00023136"/>
    </source>
</evidence>
<dbReference type="AlphaFoldDB" id="A0AAP5IBE3"/>
<dbReference type="GO" id="GO:0033573">
    <property type="term" value="C:high-affinity iron permease complex"/>
    <property type="evidence" value="ECO:0007669"/>
    <property type="project" value="InterPro"/>
</dbReference>
<feature type="transmembrane region" description="Helical" evidence="6">
    <location>
        <begin position="395"/>
        <end position="420"/>
    </location>
</feature>
<keyword evidence="5 6" id="KW-0472">Membrane</keyword>
<feature type="transmembrane region" description="Helical" evidence="6">
    <location>
        <begin position="280"/>
        <end position="303"/>
    </location>
</feature>
<proteinExistence type="inferred from homology"/>
<feature type="transmembrane region" description="Helical" evidence="6">
    <location>
        <begin position="356"/>
        <end position="373"/>
    </location>
</feature>